<dbReference type="InterPro" id="IPR010992">
    <property type="entry name" value="IHF-like_DNA-bd_dom_sf"/>
</dbReference>
<dbReference type="RefSeq" id="WP_008565843.1">
    <property type="nucleotide sequence ID" value="NZ_JH594505.1"/>
</dbReference>
<dbReference type="AlphaFoldDB" id="H1HNT9"/>
<keyword evidence="4" id="KW-1185">Reference proteome</keyword>
<dbReference type="GO" id="GO:0003677">
    <property type="term" value="F:DNA binding"/>
    <property type="evidence" value="ECO:0007669"/>
    <property type="project" value="UniProtKB-KW"/>
</dbReference>
<dbReference type="InterPro" id="IPR041607">
    <property type="entry name" value="HU-HIG"/>
</dbReference>
<comment type="caution">
    <text evidence="3">The sequence shown here is derived from an EMBL/GenBank/DDBJ whole genome shotgun (WGS) entry which is preliminary data.</text>
</comment>
<dbReference type="EMBL" id="AGEK01000031">
    <property type="protein sequence ID" value="EHO68802.1"/>
    <property type="molecule type" value="Genomic_DNA"/>
</dbReference>
<protein>
    <submittedName>
        <fullName evidence="3">Putative DNA-binding protein</fullName>
    </submittedName>
</protein>
<evidence type="ECO:0000313" key="3">
    <source>
        <dbReference type="EMBL" id="EHO68802.1"/>
    </source>
</evidence>
<gene>
    <name evidence="3" type="ORF">HMPREF9944_01833</name>
</gene>
<organism evidence="3 4">
    <name type="scientific">Segatella maculosa OT 289</name>
    <dbReference type="NCBI Taxonomy" id="999422"/>
    <lineage>
        <taxon>Bacteria</taxon>
        <taxon>Pseudomonadati</taxon>
        <taxon>Bacteroidota</taxon>
        <taxon>Bacteroidia</taxon>
        <taxon>Bacteroidales</taxon>
        <taxon>Prevotellaceae</taxon>
        <taxon>Segatella</taxon>
    </lineage>
</organism>
<dbReference type="HOGENOM" id="CLU_078159_1_0_10"/>
<name>H1HNT9_9BACT</name>
<proteinExistence type="predicted"/>
<sequence length="200" mass="22751">MAVPYKLLKTNGRITHSRAFRAVIKEHETVGLKRIARLIEKATAMTVADIVGTLDALTYELAEQLMQGNRVYLPGLGYFSLAVKGELYENPKTHKFRLRNPYVRTVNFRPEKGLMRTLRETSFENVTYRTKPHALPTEAEVEAALKRLFAESVCIFVGDLRAELHLSSTVAYRLARRLEAEGRLRNVGSPYRKVFVDGKV</sequence>
<dbReference type="PATRIC" id="fig|999422.3.peg.1928"/>
<dbReference type="SUPFAM" id="SSF47729">
    <property type="entry name" value="IHF-like DNA-binding proteins"/>
    <property type="match status" value="1"/>
</dbReference>
<evidence type="ECO:0000256" key="1">
    <source>
        <dbReference type="ARBA" id="ARBA00023125"/>
    </source>
</evidence>
<dbReference type="Pfam" id="PF18291">
    <property type="entry name" value="HU-HIG"/>
    <property type="match status" value="1"/>
</dbReference>
<dbReference type="OrthoDB" id="1070719at2"/>
<feature type="domain" description="HU" evidence="2">
    <location>
        <begin position="1"/>
        <end position="125"/>
    </location>
</feature>
<dbReference type="Proteomes" id="UP000003167">
    <property type="component" value="Unassembled WGS sequence"/>
</dbReference>
<evidence type="ECO:0000313" key="4">
    <source>
        <dbReference type="Proteomes" id="UP000003167"/>
    </source>
</evidence>
<accession>H1HNT9</accession>
<reference evidence="3 4" key="1">
    <citation type="submission" date="2011-12" db="EMBL/GenBank/DDBJ databases">
        <title>The Genome Sequence of Prevotella maculosa OT 289.</title>
        <authorList>
            <consortium name="The Broad Institute Genome Sequencing Platform"/>
            <person name="Earl A."/>
            <person name="Ward D."/>
            <person name="Feldgarden M."/>
            <person name="Gevers D."/>
            <person name="Izard J."/>
            <person name="Blanton J.M."/>
            <person name="Mathney J."/>
            <person name="Tanner A.C."/>
            <person name="Dewhirst F.E."/>
            <person name="Young S.K."/>
            <person name="Zeng Q."/>
            <person name="Gargeya S."/>
            <person name="Fitzgerald M."/>
            <person name="Haas B."/>
            <person name="Abouelleil A."/>
            <person name="Alvarado L."/>
            <person name="Arachchi H.M."/>
            <person name="Berlin A."/>
            <person name="Chapman S.B."/>
            <person name="Gearin G."/>
            <person name="Goldberg J."/>
            <person name="Griggs A."/>
            <person name="Gujja S."/>
            <person name="Hansen M."/>
            <person name="Heiman D."/>
            <person name="Howarth C."/>
            <person name="Larimer J."/>
            <person name="Lui A."/>
            <person name="MacDonald P.J.P."/>
            <person name="McCowen C."/>
            <person name="Montmayeur A."/>
            <person name="Murphy C."/>
            <person name="Neiman D."/>
            <person name="Pearson M."/>
            <person name="Priest M."/>
            <person name="Roberts A."/>
            <person name="Saif S."/>
            <person name="Shea T."/>
            <person name="Sisk P."/>
            <person name="Stolte C."/>
            <person name="Sykes S."/>
            <person name="Wortman J."/>
            <person name="Nusbaum C."/>
            <person name="Birren B."/>
        </authorList>
    </citation>
    <scope>NUCLEOTIDE SEQUENCE [LARGE SCALE GENOMIC DNA]</scope>
    <source>
        <strain evidence="3 4">OT 289</strain>
    </source>
</reference>
<dbReference type="Gene3D" id="4.10.520.10">
    <property type="entry name" value="IHF-like DNA-binding proteins"/>
    <property type="match status" value="1"/>
</dbReference>
<keyword evidence="1 3" id="KW-0238">DNA-binding</keyword>
<evidence type="ECO:0000259" key="2">
    <source>
        <dbReference type="Pfam" id="PF18291"/>
    </source>
</evidence>